<accession>A0A673NFW4</accession>
<dbReference type="InterPro" id="IPR012337">
    <property type="entry name" value="RNaseH-like_sf"/>
</dbReference>
<organism evidence="3 4">
    <name type="scientific">Sinocyclocheilus rhinocerous</name>
    <dbReference type="NCBI Taxonomy" id="307959"/>
    <lineage>
        <taxon>Eukaryota</taxon>
        <taxon>Metazoa</taxon>
        <taxon>Chordata</taxon>
        <taxon>Craniata</taxon>
        <taxon>Vertebrata</taxon>
        <taxon>Euteleostomi</taxon>
        <taxon>Actinopterygii</taxon>
        <taxon>Neopterygii</taxon>
        <taxon>Teleostei</taxon>
        <taxon>Ostariophysi</taxon>
        <taxon>Cypriniformes</taxon>
        <taxon>Cyprinidae</taxon>
        <taxon>Cyprininae</taxon>
        <taxon>Sinocyclocheilus</taxon>
    </lineage>
</organism>
<dbReference type="Pfam" id="PF14529">
    <property type="entry name" value="Exo_endo_phos_2"/>
    <property type="match status" value="1"/>
</dbReference>
<dbReference type="CDD" id="cd01650">
    <property type="entry name" value="RT_nLTR_like"/>
    <property type="match status" value="1"/>
</dbReference>
<dbReference type="InterPro" id="IPR005135">
    <property type="entry name" value="Endo/exonuclease/phosphatase"/>
</dbReference>
<dbReference type="Gene3D" id="3.30.420.10">
    <property type="entry name" value="Ribonuclease H-like superfamily/Ribonuclease H"/>
    <property type="match status" value="1"/>
</dbReference>
<dbReference type="GO" id="GO:0006259">
    <property type="term" value="P:DNA metabolic process"/>
    <property type="evidence" value="ECO:0007669"/>
    <property type="project" value="UniProtKB-ARBA"/>
</dbReference>
<dbReference type="Proteomes" id="UP000472270">
    <property type="component" value="Unassembled WGS sequence"/>
</dbReference>
<dbReference type="InterPro" id="IPR036691">
    <property type="entry name" value="Endo/exonu/phosph_ase_sf"/>
</dbReference>
<dbReference type="Gene3D" id="3.60.10.10">
    <property type="entry name" value="Endonuclease/exonuclease/phosphatase"/>
    <property type="match status" value="1"/>
</dbReference>
<dbReference type="PANTHER" id="PTHR36688">
    <property type="entry name" value="ENDO/EXONUCLEASE/PHOSPHATASE DOMAIN-CONTAINING PROTEIN"/>
    <property type="match status" value="1"/>
</dbReference>
<reference evidence="3" key="1">
    <citation type="submission" date="2025-08" db="UniProtKB">
        <authorList>
            <consortium name="Ensembl"/>
        </authorList>
    </citation>
    <scope>IDENTIFICATION</scope>
</reference>
<dbReference type="Pfam" id="PF00078">
    <property type="entry name" value="RVT_1"/>
    <property type="match status" value="1"/>
</dbReference>
<proteinExistence type="predicted"/>
<dbReference type="InterPro" id="IPR043502">
    <property type="entry name" value="DNA/RNA_pol_sf"/>
</dbReference>
<evidence type="ECO:0000313" key="4">
    <source>
        <dbReference type="Proteomes" id="UP000472270"/>
    </source>
</evidence>
<dbReference type="PANTHER" id="PTHR36688:SF2">
    <property type="entry name" value="ENDONUCLEASE_EXONUCLEASE_PHOSPHATASE DOMAIN-CONTAINING PROTEIN"/>
    <property type="match status" value="1"/>
</dbReference>
<dbReference type="InterPro" id="IPR052560">
    <property type="entry name" value="RdDP_mobile_element"/>
</dbReference>
<dbReference type="AlphaFoldDB" id="A0A673NFW4"/>
<dbReference type="PROSITE" id="PS50879">
    <property type="entry name" value="RNASE_H_1"/>
    <property type="match status" value="1"/>
</dbReference>
<protein>
    <recommendedName>
        <fullName evidence="5">Reverse transcriptase domain-containing protein</fullName>
    </recommendedName>
</protein>
<evidence type="ECO:0000259" key="1">
    <source>
        <dbReference type="PROSITE" id="PS50878"/>
    </source>
</evidence>
<dbReference type="InterPro" id="IPR036397">
    <property type="entry name" value="RNaseH_sf"/>
</dbReference>
<dbReference type="CDD" id="cd09276">
    <property type="entry name" value="Rnase_HI_RT_non_LTR"/>
    <property type="match status" value="1"/>
</dbReference>
<dbReference type="Pfam" id="PF00075">
    <property type="entry name" value="RNase_H"/>
    <property type="match status" value="1"/>
</dbReference>
<reference evidence="3" key="2">
    <citation type="submission" date="2025-09" db="UniProtKB">
        <authorList>
            <consortium name="Ensembl"/>
        </authorList>
    </citation>
    <scope>IDENTIFICATION</scope>
</reference>
<evidence type="ECO:0000259" key="2">
    <source>
        <dbReference type="PROSITE" id="PS50879"/>
    </source>
</evidence>
<dbReference type="InterPro" id="IPR002156">
    <property type="entry name" value="RNaseH_domain"/>
</dbReference>
<dbReference type="Ensembl" id="ENSSRHT00000102371.1">
    <property type="protein sequence ID" value="ENSSRHP00000099676.1"/>
    <property type="gene ID" value="ENSSRHG00000048881.1"/>
</dbReference>
<keyword evidence="4" id="KW-1185">Reference proteome</keyword>
<name>A0A673NFW4_9TELE</name>
<dbReference type="PROSITE" id="PS50878">
    <property type="entry name" value="RT_POL"/>
    <property type="match status" value="1"/>
</dbReference>
<dbReference type="SUPFAM" id="SSF56672">
    <property type="entry name" value="DNA/RNA polymerases"/>
    <property type="match status" value="1"/>
</dbReference>
<dbReference type="GO" id="GO:0003676">
    <property type="term" value="F:nucleic acid binding"/>
    <property type="evidence" value="ECO:0007669"/>
    <property type="project" value="InterPro"/>
</dbReference>
<dbReference type="SUPFAM" id="SSF56219">
    <property type="entry name" value="DNase I-like"/>
    <property type="match status" value="1"/>
</dbReference>
<dbReference type="GO" id="GO:0004523">
    <property type="term" value="F:RNA-DNA hybrid ribonuclease activity"/>
    <property type="evidence" value="ECO:0007669"/>
    <property type="project" value="InterPro"/>
</dbReference>
<dbReference type="InterPro" id="IPR000477">
    <property type="entry name" value="RT_dom"/>
</dbReference>
<feature type="domain" description="RNase H type-1" evidence="2">
    <location>
        <begin position="871"/>
        <end position="1004"/>
    </location>
</feature>
<dbReference type="SUPFAM" id="SSF53098">
    <property type="entry name" value="Ribonuclease H-like"/>
    <property type="match status" value="1"/>
</dbReference>
<sequence>MREAHTIKVVNFYNPCEKLSKEVLENIRGNTNQKVIWCGDFNAHNTLWGSIKTDYNGLIVEEMLDWGRLVCINNGCFTRIDVTHGRKSALDITLVSENIARKCEWNVSKQSTMGSDHYPIWCKIGVDIIQTLVERIPRWKFNTANWELFKELCHNKMCEIEDGIESIEELSKKIGEVLRNTAEEVIGKKKTINSKKAVPWWNNECSKAIMERNKAMKKARKSVLFSEYLNFKRAQAKVRREVRKAKRNYWREFCNRIGEEIEINEVWNMIRKMGGIQRNNNIPVLVNNGKIAIKDSDKAEMLVEAFVKVHSNGNISDNMRRYREQKVRENAHIYVKKNPSGSMLDSELTLYELKRALAGVKHTSPGKDDICYEMIKHLSELSLSMILRLFNKIWETGNLPEDWKHGVIVPIAKPGKDKSQPINYRPIALTSNLCKLMERMVMNRLTYVIESRNIFSACQSGFRKGRNTMDSILCLEAEIRKAQINKEVLVGVFFDVEKAYDMLWKEGLLMKLESLRIDGKMYNWILSFLFGRTIQVRVGTAFSQILPIENGTPQGSVSSPILFNLMINDIFHNVDTGIGRSLYADDGALWKRGRNVLFVENKMQKAVNEVENWANCWGFRFSVAKTQVICFSKKKKNPSLNVKMYGYQLEQVNVLRFLGMWMDSKLNFKIHIQKLIEKCKKGINVLRCLSGAEWGASCQSLKRIYGAVIRSNIDYGSVVYSSANKTLLKKIEVIQSQALRICCGAFRSSPVASLQVEMGELPLEQRRFQLRLRYWYGVKGHLENHPVKLILKDCWEYEYKEITSFGWVVRKEANSLELKDHEIAPSVAIPAIPPWLFPMPLIDLQIHKVIKKPEMNMPTEVVVQQYIKQEYYSVLQVFTDGSKEPESGRTAAAVYIPTFKIKMAKRLSDHVSVFTTELLAIILALQWIEEVQPERTVICTDSMAALTSLLSGKSEARQDLVFEVLQSLFRIRQLRIEVHFLWVPAHVGVDGNEEVDLLAKKALNHTQIEIKLALSKAEFKRVISFEVSKKWQKLWNNGSKGRHLFQIQECVGNERKRYGNRKKDVILSRLRIGHTALNYSLYKIGKHESGKCDKCGELETVKHIIFECSAYERERFQLIQELGWLGVDNISLKVLLGNGSRQ</sequence>
<evidence type="ECO:0008006" key="5">
    <source>
        <dbReference type="Google" id="ProtNLM"/>
    </source>
</evidence>
<evidence type="ECO:0000313" key="3">
    <source>
        <dbReference type="Ensembl" id="ENSSRHP00000099676.1"/>
    </source>
</evidence>
<feature type="domain" description="Reverse transcriptase" evidence="1">
    <location>
        <begin position="392"/>
        <end position="649"/>
    </location>
</feature>